<dbReference type="EMBL" id="KN847674">
    <property type="protein sequence ID" value="KIV98467.1"/>
    <property type="molecule type" value="Genomic_DNA"/>
</dbReference>
<dbReference type="SMART" id="SM00343">
    <property type="entry name" value="ZnF_C2HC"/>
    <property type="match status" value="2"/>
</dbReference>
<keyword evidence="1" id="KW-0479">Metal-binding</keyword>
<dbReference type="OrthoDB" id="3856898at2759"/>
<dbReference type="InParanoid" id="A0A0D1ZVH6"/>
<dbReference type="SUPFAM" id="SSF57756">
    <property type="entry name" value="Retrovirus zinc finger-like domains"/>
    <property type="match status" value="1"/>
</dbReference>
<dbReference type="AlphaFoldDB" id="A0A0D1ZVH6"/>
<gene>
    <name evidence="4" type="ORF">PV09_09720</name>
</gene>
<evidence type="ECO:0000256" key="1">
    <source>
        <dbReference type="PROSITE-ProRule" id="PRU00047"/>
    </source>
</evidence>
<sequence length="383" mass="42703">MASYAAVAAQGAMATSIHSPQNTRPPAQTHREIIVNIRNAQTILHLRAMNPRNLKAHVEQAIAQGGVTNAKVMSVNQLMSGDISIKTVTPSETQTLRQSAQEWVPRIGNGMSIRRQTYGVLVHSVYTKDVDMDRLDEINAAILSENKPFIPTAEIKYIGWLSRKAQTKRMSTLVIEFTKPEDANKIIDEGLTWQGCHHDTERYERQCRLKQCFNCQKYGHIGTQCKARTACGHCAQEHNSRDCPSKADTPKKCAGCNGPHESWNRHCKIRKEQLTRTKAAYDNRPKYHPVLGTPKPVAQVGNPTTGMKRQRSTRDLTASQAGRASKQTNTGRASGEGNKENESPANSQRPQRVIQLSRKALEARDTNATTNIEIEEDMDMTPI</sequence>
<proteinExistence type="predicted"/>
<accession>A0A0D1ZVH6</accession>
<evidence type="ECO:0000256" key="2">
    <source>
        <dbReference type="SAM" id="MobiDB-lite"/>
    </source>
</evidence>
<feature type="compositionally biased region" description="Polar residues" evidence="2">
    <location>
        <begin position="315"/>
        <end position="332"/>
    </location>
</feature>
<dbReference type="RefSeq" id="XP_016208337.1">
    <property type="nucleotide sequence ID" value="XM_016363833.1"/>
</dbReference>
<feature type="domain" description="CCHC-type" evidence="3">
    <location>
        <begin position="212"/>
        <end position="226"/>
    </location>
</feature>
<protein>
    <recommendedName>
        <fullName evidence="3">CCHC-type domain-containing protein</fullName>
    </recommendedName>
</protein>
<keyword evidence="5" id="KW-1185">Reference proteome</keyword>
<evidence type="ECO:0000259" key="3">
    <source>
        <dbReference type="PROSITE" id="PS50158"/>
    </source>
</evidence>
<name>A0A0D1ZVH6_9PEZI</name>
<dbReference type="STRING" id="253628.A0A0D1ZVH6"/>
<feature type="region of interest" description="Disordered" evidence="2">
    <location>
        <begin position="278"/>
        <end position="383"/>
    </location>
</feature>
<dbReference type="PROSITE" id="PS50158">
    <property type="entry name" value="ZF_CCHC"/>
    <property type="match status" value="1"/>
</dbReference>
<evidence type="ECO:0000313" key="5">
    <source>
        <dbReference type="Proteomes" id="UP000053259"/>
    </source>
</evidence>
<dbReference type="HOGENOM" id="CLU_031560_5_0_1"/>
<keyword evidence="1" id="KW-0863">Zinc-finger</keyword>
<reference evidence="4 5" key="1">
    <citation type="submission" date="2015-01" db="EMBL/GenBank/DDBJ databases">
        <title>The Genome Sequence of Ochroconis gallopava CBS43764.</title>
        <authorList>
            <consortium name="The Broad Institute Genomics Platform"/>
            <person name="Cuomo C."/>
            <person name="de Hoog S."/>
            <person name="Gorbushina A."/>
            <person name="Stielow B."/>
            <person name="Teixiera M."/>
            <person name="Abouelleil A."/>
            <person name="Chapman S.B."/>
            <person name="Priest M."/>
            <person name="Young S.K."/>
            <person name="Wortman J."/>
            <person name="Nusbaum C."/>
            <person name="Birren B."/>
        </authorList>
    </citation>
    <scope>NUCLEOTIDE SEQUENCE [LARGE SCALE GENOMIC DNA]</scope>
    <source>
        <strain evidence="4 5">CBS 43764</strain>
    </source>
</reference>
<dbReference type="Proteomes" id="UP000053259">
    <property type="component" value="Unassembled WGS sequence"/>
</dbReference>
<dbReference type="GeneID" id="27317693"/>
<feature type="compositionally biased region" description="Acidic residues" evidence="2">
    <location>
        <begin position="373"/>
        <end position="383"/>
    </location>
</feature>
<dbReference type="InterPro" id="IPR036875">
    <property type="entry name" value="Znf_CCHC_sf"/>
</dbReference>
<dbReference type="InterPro" id="IPR001878">
    <property type="entry name" value="Znf_CCHC"/>
</dbReference>
<keyword evidence="1" id="KW-0862">Zinc</keyword>
<dbReference type="VEuPathDB" id="FungiDB:PV09_09720"/>
<dbReference type="GO" id="GO:0003676">
    <property type="term" value="F:nucleic acid binding"/>
    <property type="evidence" value="ECO:0007669"/>
    <property type="project" value="InterPro"/>
</dbReference>
<dbReference type="GO" id="GO:0008270">
    <property type="term" value="F:zinc ion binding"/>
    <property type="evidence" value="ECO:0007669"/>
    <property type="project" value="UniProtKB-KW"/>
</dbReference>
<evidence type="ECO:0000313" key="4">
    <source>
        <dbReference type="EMBL" id="KIV98467.1"/>
    </source>
</evidence>
<organism evidence="4 5">
    <name type="scientific">Verruconis gallopava</name>
    <dbReference type="NCBI Taxonomy" id="253628"/>
    <lineage>
        <taxon>Eukaryota</taxon>
        <taxon>Fungi</taxon>
        <taxon>Dikarya</taxon>
        <taxon>Ascomycota</taxon>
        <taxon>Pezizomycotina</taxon>
        <taxon>Dothideomycetes</taxon>
        <taxon>Pleosporomycetidae</taxon>
        <taxon>Venturiales</taxon>
        <taxon>Sympoventuriaceae</taxon>
        <taxon>Verruconis</taxon>
    </lineage>
</organism>